<keyword evidence="2" id="KW-1185">Reference proteome</keyword>
<dbReference type="EMBL" id="JABSTV010001255">
    <property type="protein sequence ID" value="KAH7936156.1"/>
    <property type="molecule type" value="Genomic_DNA"/>
</dbReference>
<dbReference type="AlphaFoldDB" id="A0A9D4PE65"/>
<gene>
    <name evidence="1" type="ORF">HPB52_019217</name>
</gene>
<evidence type="ECO:0000313" key="1">
    <source>
        <dbReference type="EMBL" id="KAH7936156.1"/>
    </source>
</evidence>
<name>A0A9D4PE65_RHISA</name>
<accession>A0A9D4PE65</accession>
<proteinExistence type="predicted"/>
<protein>
    <submittedName>
        <fullName evidence="1">Uncharacterized protein</fullName>
    </submittedName>
</protein>
<dbReference type="Proteomes" id="UP000821837">
    <property type="component" value="Unassembled WGS sequence"/>
</dbReference>
<evidence type="ECO:0000313" key="2">
    <source>
        <dbReference type="Proteomes" id="UP000821837"/>
    </source>
</evidence>
<reference evidence="1" key="2">
    <citation type="submission" date="2021-09" db="EMBL/GenBank/DDBJ databases">
        <authorList>
            <person name="Jia N."/>
            <person name="Wang J."/>
            <person name="Shi W."/>
            <person name="Du L."/>
            <person name="Sun Y."/>
            <person name="Zhan W."/>
            <person name="Jiang J."/>
            <person name="Wang Q."/>
            <person name="Zhang B."/>
            <person name="Ji P."/>
            <person name="Sakyi L.B."/>
            <person name="Cui X."/>
            <person name="Yuan T."/>
            <person name="Jiang B."/>
            <person name="Yang W."/>
            <person name="Lam T.T.-Y."/>
            <person name="Chang Q."/>
            <person name="Ding S."/>
            <person name="Wang X."/>
            <person name="Zhu J."/>
            <person name="Ruan X."/>
            <person name="Zhao L."/>
            <person name="Wei J."/>
            <person name="Que T."/>
            <person name="Du C."/>
            <person name="Cheng J."/>
            <person name="Dai P."/>
            <person name="Han X."/>
            <person name="Huang E."/>
            <person name="Gao Y."/>
            <person name="Liu J."/>
            <person name="Shao H."/>
            <person name="Ye R."/>
            <person name="Li L."/>
            <person name="Wei W."/>
            <person name="Wang X."/>
            <person name="Wang C."/>
            <person name="Huo Q."/>
            <person name="Li W."/>
            <person name="Guo W."/>
            <person name="Chen H."/>
            <person name="Chen S."/>
            <person name="Zhou L."/>
            <person name="Zhou L."/>
            <person name="Ni X."/>
            <person name="Tian J."/>
            <person name="Zhou Y."/>
            <person name="Sheng Y."/>
            <person name="Liu T."/>
            <person name="Pan Y."/>
            <person name="Xia L."/>
            <person name="Li J."/>
            <person name="Zhao F."/>
            <person name="Cao W."/>
        </authorList>
    </citation>
    <scope>NUCLEOTIDE SEQUENCE</scope>
    <source>
        <strain evidence="1">Rsan-2018</strain>
        <tissue evidence="1">Larvae</tissue>
    </source>
</reference>
<sequence length="135" mass="14634">MSQIGFADSIDMTPGAIIDWRQTFVHSGAKKPSLTSPRTSTSRPHVGHILPRPLPLPAAEYKVILRVRGGVNCSSIHPATLRDIVIKSTGLSPVAASQGRLWGNEIINTIIMSTPSMDRADHYLKIAIIAIKDKS</sequence>
<reference evidence="1" key="1">
    <citation type="journal article" date="2020" name="Cell">
        <title>Large-Scale Comparative Analyses of Tick Genomes Elucidate Their Genetic Diversity and Vector Capacities.</title>
        <authorList>
            <consortium name="Tick Genome and Microbiome Consortium (TIGMIC)"/>
            <person name="Jia N."/>
            <person name="Wang J."/>
            <person name="Shi W."/>
            <person name="Du L."/>
            <person name="Sun Y."/>
            <person name="Zhan W."/>
            <person name="Jiang J.F."/>
            <person name="Wang Q."/>
            <person name="Zhang B."/>
            <person name="Ji P."/>
            <person name="Bell-Sakyi L."/>
            <person name="Cui X.M."/>
            <person name="Yuan T.T."/>
            <person name="Jiang B.G."/>
            <person name="Yang W.F."/>
            <person name="Lam T.T."/>
            <person name="Chang Q.C."/>
            <person name="Ding S.J."/>
            <person name="Wang X.J."/>
            <person name="Zhu J.G."/>
            <person name="Ruan X.D."/>
            <person name="Zhao L."/>
            <person name="Wei J.T."/>
            <person name="Ye R.Z."/>
            <person name="Que T.C."/>
            <person name="Du C.H."/>
            <person name="Zhou Y.H."/>
            <person name="Cheng J.X."/>
            <person name="Dai P.F."/>
            <person name="Guo W.B."/>
            <person name="Han X.H."/>
            <person name="Huang E.J."/>
            <person name="Li L.F."/>
            <person name="Wei W."/>
            <person name="Gao Y.C."/>
            <person name="Liu J.Z."/>
            <person name="Shao H.Z."/>
            <person name="Wang X."/>
            <person name="Wang C.C."/>
            <person name="Yang T.C."/>
            <person name="Huo Q.B."/>
            <person name="Li W."/>
            <person name="Chen H.Y."/>
            <person name="Chen S.E."/>
            <person name="Zhou L.G."/>
            <person name="Ni X.B."/>
            <person name="Tian J.H."/>
            <person name="Sheng Y."/>
            <person name="Liu T."/>
            <person name="Pan Y.S."/>
            <person name="Xia L.Y."/>
            <person name="Li J."/>
            <person name="Zhao F."/>
            <person name="Cao W.C."/>
        </authorList>
    </citation>
    <scope>NUCLEOTIDE SEQUENCE</scope>
    <source>
        <strain evidence="1">Rsan-2018</strain>
    </source>
</reference>
<comment type="caution">
    <text evidence="1">The sequence shown here is derived from an EMBL/GenBank/DDBJ whole genome shotgun (WGS) entry which is preliminary data.</text>
</comment>
<organism evidence="1 2">
    <name type="scientific">Rhipicephalus sanguineus</name>
    <name type="common">Brown dog tick</name>
    <name type="synonym">Ixodes sanguineus</name>
    <dbReference type="NCBI Taxonomy" id="34632"/>
    <lineage>
        <taxon>Eukaryota</taxon>
        <taxon>Metazoa</taxon>
        <taxon>Ecdysozoa</taxon>
        <taxon>Arthropoda</taxon>
        <taxon>Chelicerata</taxon>
        <taxon>Arachnida</taxon>
        <taxon>Acari</taxon>
        <taxon>Parasitiformes</taxon>
        <taxon>Ixodida</taxon>
        <taxon>Ixodoidea</taxon>
        <taxon>Ixodidae</taxon>
        <taxon>Rhipicephalinae</taxon>
        <taxon>Rhipicephalus</taxon>
        <taxon>Rhipicephalus</taxon>
    </lineage>
</organism>